<proteinExistence type="inferred from homology"/>
<reference evidence="4" key="1">
    <citation type="submission" date="2015-08" db="EMBL/GenBank/DDBJ databases">
        <authorList>
            <person name="Varghese N."/>
        </authorList>
    </citation>
    <scope>NUCLEOTIDE SEQUENCE [LARGE SCALE GENOMIC DNA]</scope>
    <source>
        <strain evidence="4">JCM 18476</strain>
    </source>
</reference>
<sequence>MQIWVDADACPNAIKPILFKAAERCEVMCIFVANVAVALPNNKWLTRKVVPSGFDEADLYIEQNVVPGDLVITSDIPLAADCIARGGLVMTSKGEQYTLENIKQKLQMRDFMDQMRSSGFDTGGSAPYGDRDKASFANALDRLLAKRPR</sequence>
<evidence type="ECO:0000313" key="4">
    <source>
        <dbReference type="Proteomes" id="UP000182769"/>
    </source>
</evidence>
<comment type="similarity">
    <text evidence="1 2">Belongs to the UPF0178 family.</text>
</comment>
<gene>
    <name evidence="3" type="ORF">Ga0061065_103408</name>
</gene>
<name>A0A0K6IJQ0_9GAMM</name>
<organism evidence="3 4">
    <name type="scientific">Marinomonas fungiae</name>
    <dbReference type="NCBI Taxonomy" id="1137284"/>
    <lineage>
        <taxon>Bacteria</taxon>
        <taxon>Pseudomonadati</taxon>
        <taxon>Pseudomonadota</taxon>
        <taxon>Gammaproteobacteria</taxon>
        <taxon>Oceanospirillales</taxon>
        <taxon>Oceanospirillaceae</taxon>
        <taxon>Marinomonas</taxon>
    </lineage>
</organism>
<dbReference type="NCBIfam" id="NF001095">
    <property type="entry name" value="PRK00124.1"/>
    <property type="match status" value="1"/>
</dbReference>
<evidence type="ECO:0000256" key="1">
    <source>
        <dbReference type="ARBA" id="ARBA00008522"/>
    </source>
</evidence>
<accession>A0A0K6IJQ0</accession>
<dbReference type="CDD" id="cd18720">
    <property type="entry name" value="PIN_YqxD-like"/>
    <property type="match status" value="1"/>
</dbReference>
<dbReference type="PANTHER" id="PTHR35146:SF1">
    <property type="entry name" value="UPF0178 PROTEIN YAII"/>
    <property type="match status" value="1"/>
</dbReference>
<dbReference type="Pfam" id="PF02639">
    <property type="entry name" value="DUF188"/>
    <property type="match status" value="1"/>
</dbReference>
<dbReference type="EMBL" id="CYHG01000003">
    <property type="protein sequence ID" value="CUB03557.1"/>
    <property type="molecule type" value="Genomic_DNA"/>
</dbReference>
<dbReference type="HAMAP" id="MF_00489">
    <property type="entry name" value="UPF0178"/>
    <property type="match status" value="1"/>
</dbReference>
<keyword evidence="4" id="KW-1185">Reference proteome</keyword>
<dbReference type="InterPro" id="IPR003791">
    <property type="entry name" value="UPF0178"/>
</dbReference>
<dbReference type="RefSeq" id="WP_055462508.1">
    <property type="nucleotide sequence ID" value="NZ_CYHG01000003.1"/>
</dbReference>
<dbReference type="AlphaFoldDB" id="A0A0K6IJQ0"/>
<dbReference type="OrthoDB" id="9798918at2"/>
<dbReference type="Proteomes" id="UP000182769">
    <property type="component" value="Unassembled WGS sequence"/>
</dbReference>
<evidence type="ECO:0000313" key="3">
    <source>
        <dbReference type="EMBL" id="CUB03557.1"/>
    </source>
</evidence>
<evidence type="ECO:0000256" key="2">
    <source>
        <dbReference type="HAMAP-Rule" id="MF_00489"/>
    </source>
</evidence>
<dbReference type="PANTHER" id="PTHR35146">
    <property type="entry name" value="UPF0178 PROTEIN YAII"/>
    <property type="match status" value="1"/>
</dbReference>
<dbReference type="STRING" id="1137284.GCA_001418205_01408"/>
<protein>
    <recommendedName>
        <fullName evidence="2">UPF0178 protein Ga0061065_103408</fullName>
    </recommendedName>
</protein>